<dbReference type="Pfam" id="PF14907">
    <property type="entry name" value="NTP_transf_5"/>
    <property type="match status" value="1"/>
</dbReference>
<dbReference type="RefSeq" id="WP_320182544.1">
    <property type="nucleotide sequence ID" value="NZ_CP138332.1"/>
</dbReference>
<name>A0ABW6BDS2_9SPHI</name>
<keyword evidence="2" id="KW-1185">Reference proteome</keyword>
<dbReference type="EMBL" id="JBHUPB010000004">
    <property type="protein sequence ID" value="MFD2966845.1"/>
    <property type="molecule type" value="Genomic_DNA"/>
</dbReference>
<evidence type="ECO:0000313" key="2">
    <source>
        <dbReference type="Proteomes" id="UP001597525"/>
    </source>
</evidence>
<comment type="caution">
    <text evidence="1">The sequence shown here is derived from an EMBL/GenBank/DDBJ whole genome shotgun (WGS) entry which is preliminary data.</text>
</comment>
<dbReference type="InterPro" id="IPR039498">
    <property type="entry name" value="NTP_transf_5"/>
</dbReference>
<sequence>MGEEAVYKPFLCVLRLGLWERAQEQVEDFFPISDLHWEKLYQLAMKHTVEGILFDGLQKLPAAYLPAKSLLLRWTVRVDAIERRNLWMNKVIATQSHFFKEHKVSAMLLKGQGLARCYPNPNRRICGDIDWYVAEKKDYDSLYTILQERNLHPEKQAGFSFSSIWKNCDTEMHQRLFDLHNPFVGAYLKRLEKEQQAHALALQLGETAVELPSVLLSFVQVNAHILKHLLSYGIGIRQLCDSARICQYYADQVDGERLKQIYERLGIRKWIDRLHLVLVKYMGLDAKYLPFPLANGVESDWMMNEILQAGNFGFHDERVDLAKEEALNQRVDSFKRWRHNFARYVPYAPYETIFFPLLQFYSRLFK</sequence>
<evidence type="ECO:0000313" key="1">
    <source>
        <dbReference type="EMBL" id="MFD2966845.1"/>
    </source>
</evidence>
<protein>
    <submittedName>
        <fullName evidence="1">Nucleotidyltransferase family protein</fullName>
    </submittedName>
</protein>
<organism evidence="1 2">
    <name type="scientific">Sphingobacterium bambusae</name>
    <dbReference type="NCBI Taxonomy" id="662858"/>
    <lineage>
        <taxon>Bacteria</taxon>
        <taxon>Pseudomonadati</taxon>
        <taxon>Bacteroidota</taxon>
        <taxon>Sphingobacteriia</taxon>
        <taxon>Sphingobacteriales</taxon>
        <taxon>Sphingobacteriaceae</taxon>
        <taxon>Sphingobacterium</taxon>
    </lineage>
</organism>
<gene>
    <name evidence="1" type="ORF">ACFS7Y_05580</name>
</gene>
<reference evidence="2" key="1">
    <citation type="journal article" date="2019" name="Int. J. Syst. Evol. Microbiol.">
        <title>The Global Catalogue of Microorganisms (GCM) 10K type strain sequencing project: providing services to taxonomists for standard genome sequencing and annotation.</title>
        <authorList>
            <consortium name="The Broad Institute Genomics Platform"/>
            <consortium name="The Broad Institute Genome Sequencing Center for Infectious Disease"/>
            <person name="Wu L."/>
            <person name="Ma J."/>
        </authorList>
    </citation>
    <scope>NUCLEOTIDE SEQUENCE [LARGE SCALE GENOMIC DNA]</scope>
    <source>
        <strain evidence="2">KCTC 22814</strain>
    </source>
</reference>
<proteinExistence type="predicted"/>
<dbReference type="Proteomes" id="UP001597525">
    <property type="component" value="Unassembled WGS sequence"/>
</dbReference>
<accession>A0ABW6BDS2</accession>